<sequence>MIIADLIEDHNLVIYCKNIRCSRSVHLTRAEAVERFGAGYSLASIRDRGRCARCGSVGAVTIVQYVGKTGAL</sequence>
<evidence type="ECO:0000313" key="1">
    <source>
        <dbReference type="EMBL" id="MBM2356493.1"/>
    </source>
</evidence>
<dbReference type="EMBL" id="JAFBWN010000016">
    <property type="protein sequence ID" value="MBM2356493.1"/>
    <property type="molecule type" value="Genomic_DNA"/>
</dbReference>
<protein>
    <submittedName>
        <fullName evidence="1">Uncharacterized protein</fullName>
    </submittedName>
</protein>
<reference evidence="1" key="1">
    <citation type="submission" date="2021-01" db="EMBL/GenBank/DDBJ databases">
        <title>Diatom-associated Roseobacters Show Island Model of Population Structure.</title>
        <authorList>
            <person name="Qu L."/>
            <person name="Feng X."/>
            <person name="Chen Y."/>
            <person name="Li L."/>
            <person name="Wang X."/>
            <person name="Hu Z."/>
            <person name="Wang H."/>
            <person name="Luo H."/>
        </authorList>
    </citation>
    <scope>NUCLEOTIDE SEQUENCE</scope>
    <source>
        <strain evidence="1">SM26-45</strain>
    </source>
</reference>
<comment type="caution">
    <text evidence="1">The sequence shown here is derived from an EMBL/GenBank/DDBJ whole genome shotgun (WGS) entry which is preliminary data.</text>
</comment>
<evidence type="ECO:0000313" key="2">
    <source>
        <dbReference type="Proteomes" id="UP000809337"/>
    </source>
</evidence>
<organism evidence="1 2">
    <name type="scientific">Pseudosulfitobacter pseudonitzschiae</name>
    <dbReference type="NCBI Taxonomy" id="1402135"/>
    <lineage>
        <taxon>Bacteria</taxon>
        <taxon>Pseudomonadati</taxon>
        <taxon>Pseudomonadota</taxon>
        <taxon>Alphaproteobacteria</taxon>
        <taxon>Rhodobacterales</taxon>
        <taxon>Roseobacteraceae</taxon>
        <taxon>Pseudosulfitobacter</taxon>
    </lineage>
</organism>
<accession>A0A9Q2NNB6</accession>
<dbReference type="AlphaFoldDB" id="A0A9Q2NNB6"/>
<dbReference type="Proteomes" id="UP000809337">
    <property type="component" value="Unassembled WGS sequence"/>
</dbReference>
<name>A0A9Q2NNB6_9RHOB</name>
<gene>
    <name evidence="1" type="ORF">JQX14_18225</name>
</gene>
<dbReference type="RefSeq" id="WP_231035427.1">
    <property type="nucleotide sequence ID" value="NZ_JAJNGX010000016.1"/>
</dbReference>
<proteinExistence type="predicted"/>